<evidence type="ECO:0000259" key="2">
    <source>
        <dbReference type="Pfam" id="PF00535"/>
    </source>
</evidence>
<dbReference type="InterPro" id="IPR001173">
    <property type="entry name" value="Glyco_trans_2-like"/>
</dbReference>
<evidence type="ECO:0000256" key="1">
    <source>
        <dbReference type="SAM" id="Phobius"/>
    </source>
</evidence>
<protein>
    <recommendedName>
        <fullName evidence="2">Glycosyltransferase 2-like domain-containing protein</fullName>
    </recommendedName>
</protein>
<dbReference type="Gene3D" id="3.90.550.10">
    <property type="entry name" value="Spore Coat Polysaccharide Biosynthesis Protein SpsA, Chain A"/>
    <property type="match status" value="1"/>
</dbReference>
<keyword evidence="1" id="KW-1133">Transmembrane helix</keyword>
<dbReference type="InterPro" id="IPR029044">
    <property type="entry name" value="Nucleotide-diphossugar_trans"/>
</dbReference>
<dbReference type="PANTHER" id="PTHR48090">
    <property type="entry name" value="UNDECAPRENYL-PHOSPHATE 4-DEOXY-4-FORMAMIDO-L-ARABINOSE TRANSFERASE-RELATED"/>
    <property type="match status" value="1"/>
</dbReference>
<evidence type="ECO:0000313" key="3">
    <source>
        <dbReference type="EMBL" id="PLX16733.1"/>
    </source>
</evidence>
<feature type="transmembrane region" description="Helical" evidence="1">
    <location>
        <begin position="261"/>
        <end position="281"/>
    </location>
</feature>
<dbReference type="InterPro" id="IPR050256">
    <property type="entry name" value="Glycosyltransferase_2"/>
</dbReference>
<feature type="transmembrane region" description="Helical" evidence="1">
    <location>
        <begin position="229"/>
        <end position="249"/>
    </location>
</feature>
<comment type="caution">
    <text evidence="3">The sequence shown here is derived from an EMBL/GenBank/DDBJ whole genome shotgun (WGS) entry which is preliminary data.</text>
</comment>
<sequence length="286" mass="33055">MEVSVVVPVYNEQHMIKETIDTIKESFKGSEIRYEIIAVEDGSSDDTWEVLSAIEDIIIIRNKKNSGYGYSIKKGMKVAKYKNIFITDADGTYPNERMPEFVRYFHDNNLDMLVGRRDRKNIPLIRRPPKAFLRKFASYISGFDIPDLNSGFRMFRKDYAIAFSKMLPDGFSLTSTITLSFFSEKLDIDYVPIKYGKREGKSKIRPIKDTMAFFHLIWKTVFYFNPLKIFLPLSILLFLSALGIFSYSFFKLEKVMDITTIVLLLTSVQIFCIGLVADLIVKRGNI</sequence>
<reference evidence="3 4" key="1">
    <citation type="submission" date="2017-11" db="EMBL/GenBank/DDBJ databases">
        <title>Genome-resolved metagenomics identifies genetic mobility, metabolic interactions, and unexpected diversity in perchlorate-reducing communities.</title>
        <authorList>
            <person name="Barnum T.P."/>
            <person name="Figueroa I.A."/>
            <person name="Carlstrom C.I."/>
            <person name="Lucas L.N."/>
            <person name="Engelbrektson A.L."/>
            <person name="Coates J.D."/>
        </authorList>
    </citation>
    <scope>NUCLEOTIDE SEQUENCE [LARGE SCALE GENOMIC DNA]</scope>
    <source>
        <strain evidence="3">BM706</strain>
    </source>
</reference>
<name>A0A2N5ZDI5_MUIH1</name>
<evidence type="ECO:0000313" key="4">
    <source>
        <dbReference type="Proteomes" id="UP000234857"/>
    </source>
</evidence>
<dbReference type="EMBL" id="PKTG01000107">
    <property type="protein sequence ID" value="PLX16733.1"/>
    <property type="molecule type" value="Genomic_DNA"/>
</dbReference>
<gene>
    <name evidence="3" type="ORF">C0601_09660</name>
</gene>
<proteinExistence type="predicted"/>
<keyword evidence="1" id="KW-0472">Membrane</keyword>
<feature type="domain" description="Glycosyltransferase 2-like" evidence="2">
    <location>
        <begin position="4"/>
        <end position="159"/>
    </location>
</feature>
<dbReference type="Pfam" id="PF00535">
    <property type="entry name" value="Glycos_transf_2"/>
    <property type="match status" value="1"/>
</dbReference>
<dbReference type="AlphaFoldDB" id="A0A2N5ZDI5"/>
<keyword evidence="1" id="KW-0812">Transmembrane</keyword>
<dbReference type="SUPFAM" id="SSF53448">
    <property type="entry name" value="Nucleotide-diphospho-sugar transferases"/>
    <property type="match status" value="1"/>
</dbReference>
<accession>A0A2N5ZDI5</accession>
<organism evidence="3 4">
    <name type="scientific">Muiribacterium halophilum</name>
    <dbReference type="NCBI Taxonomy" id="2053465"/>
    <lineage>
        <taxon>Bacteria</taxon>
        <taxon>Candidatus Muiribacteriota</taxon>
        <taxon>Candidatus Muiribacteriia</taxon>
        <taxon>Candidatus Muiribacteriales</taxon>
        <taxon>Candidatus Muiribacteriaceae</taxon>
        <taxon>Candidatus Muiribacterium</taxon>
    </lineage>
</organism>
<dbReference type="Proteomes" id="UP000234857">
    <property type="component" value="Unassembled WGS sequence"/>
</dbReference>
<dbReference type="CDD" id="cd04179">
    <property type="entry name" value="DPM_DPG-synthase_like"/>
    <property type="match status" value="1"/>
</dbReference>